<dbReference type="AlphaFoldDB" id="A0A8X6Y562"/>
<dbReference type="PROSITE" id="PS50940">
    <property type="entry name" value="CHIT_BIND_II"/>
    <property type="match status" value="1"/>
</dbReference>
<dbReference type="SUPFAM" id="SSF57625">
    <property type="entry name" value="Invertebrate chitin-binding proteins"/>
    <property type="match status" value="1"/>
</dbReference>
<dbReference type="InterPro" id="IPR036508">
    <property type="entry name" value="Chitin-bd_dom_sf"/>
</dbReference>
<protein>
    <submittedName>
        <fullName evidence="2">Chitin-binding type-2 domain-containing protein</fullName>
    </submittedName>
</protein>
<proteinExistence type="predicted"/>
<dbReference type="InterPro" id="IPR002557">
    <property type="entry name" value="Chitin-bd_dom"/>
</dbReference>
<dbReference type="EMBL" id="BMAV01015212">
    <property type="protein sequence ID" value="GFY64363.1"/>
    <property type="molecule type" value="Genomic_DNA"/>
</dbReference>
<evidence type="ECO:0000313" key="3">
    <source>
        <dbReference type="Proteomes" id="UP000886998"/>
    </source>
</evidence>
<dbReference type="Gene3D" id="2.170.140.10">
    <property type="entry name" value="Chitin binding domain"/>
    <property type="match status" value="1"/>
</dbReference>
<gene>
    <name evidence="2" type="primary">AVEN_96783_1</name>
    <name evidence="2" type="ORF">TNIN_329641</name>
</gene>
<dbReference type="GO" id="GO:0008061">
    <property type="term" value="F:chitin binding"/>
    <property type="evidence" value="ECO:0007669"/>
    <property type="project" value="InterPro"/>
</dbReference>
<dbReference type="GO" id="GO:0005576">
    <property type="term" value="C:extracellular region"/>
    <property type="evidence" value="ECO:0007669"/>
    <property type="project" value="InterPro"/>
</dbReference>
<comment type="caution">
    <text evidence="2">The sequence shown here is derived from an EMBL/GenBank/DDBJ whole genome shotgun (WGS) entry which is preliminary data.</text>
</comment>
<reference evidence="2" key="1">
    <citation type="submission" date="2020-08" db="EMBL/GenBank/DDBJ databases">
        <title>Multicomponent nature underlies the extraordinary mechanical properties of spider dragline silk.</title>
        <authorList>
            <person name="Kono N."/>
            <person name="Nakamura H."/>
            <person name="Mori M."/>
            <person name="Yoshida Y."/>
            <person name="Ohtoshi R."/>
            <person name="Malay A.D."/>
            <person name="Moran D.A.P."/>
            <person name="Tomita M."/>
            <person name="Numata K."/>
            <person name="Arakawa K."/>
        </authorList>
    </citation>
    <scope>NUCLEOTIDE SEQUENCE</scope>
</reference>
<feature type="domain" description="Chitin-binding type-2" evidence="1">
    <location>
        <begin position="67"/>
        <end position="126"/>
    </location>
</feature>
<organism evidence="2 3">
    <name type="scientific">Trichonephila inaurata madagascariensis</name>
    <dbReference type="NCBI Taxonomy" id="2747483"/>
    <lineage>
        <taxon>Eukaryota</taxon>
        <taxon>Metazoa</taxon>
        <taxon>Ecdysozoa</taxon>
        <taxon>Arthropoda</taxon>
        <taxon>Chelicerata</taxon>
        <taxon>Arachnida</taxon>
        <taxon>Araneae</taxon>
        <taxon>Araneomorphae</taxon>
        <taxon>Entelegynae</taxon>
        <taxon>Araneoidea</taxon>
        <taxon>Nephilidae</taxon>
        <taxon>Trichonephila</taxon>
        <taxon>Trichonephila inaurata</taxon>
    </lineage>
</organism>
<evidence type="ECO:0000259" key="1">
    <source>
        <dbReference type="PROSITE" id="PS50940"/>
    </source>
</evidence>
<accession>A0A8X6Y562</accession>
<dbReference type="OrthoDB" id="6433483at2759"/>
<dbReference type="Proteomes" id="UP000886998">
    <property type="component" value="Unassembled WGS sequence"/>
</dbReference>
<name>A0A8X6Y562_9ARAC</name>
<evidence type="ECO:0000313" key="2">
    <source>
        <dbReference type="EMBL" id="GFY64363.1"/>
    </source>
</evidence>
<sequence>MIEFFQAISQDGTESIELKLATFILGANCCGIGFRKFYYISRSFNSCDSMGYLPLCSLFMMFGFIVGINCTNNYTDYKGFYVAGADCKGYFYFTPSGPSYHICPEGQLFDSRILSCVISSTVNCNENKPMKKHRRSTLNEPRRNILMNQLILPILRDMAKDVETSKNLRYIFRTAKSVYQLVMQEKFANYQNSDGTSMHASAATVNFAKERFLSRTKPTIERVMEKHLPLILRRFSEKFTTMSQSMEEINKNFNTHAGELTDSVIAFVMKHRQLLDSDSSYINSKTLPSLRRDFRPIKSVLLRIFDDYLRTRPVSWMNFINTKLDFLSL</sequence>
<keyword evidence="3" id="KW-1185">Reference proteome</keyword>